<protein>
    <submittedName>
        <fullName evidence="1">Uncharacterized protein</fullName>
    </submittedName>
</protein>
<proteinExistence type="predicted"/>
<sequence length="106" mass="11468">MSKSKTPAIPGLKRALHRAITLPFSTKITGRNLGAVSQIASKLAEGTGNPVTMKVKFRADGSLEYVYVNGAKMQPGTYLLLSARSNALVNQPAATFDKHFQEHELL</sequence>
<dbReference type="Proteomes" id="UP000185210">
    <property type="component" value="Unassembled WGS sequence"/>
</dbReference>
<dbReference type="RefSeq" id="WP_074292980.1">
    <property type="nucleotide sequence ID" value="NZ_FRZT01000006.1"/>
</dbReference>
<gene>
    <name evidence="1" type="ORF">SAMEA2070301_03290</name>
</gene>
<comment type="caution">
    <text evidence="1">The sequence shown here is derived from an EMBL/GenBank/DDBJ whole genome shotgun (WGS) entry which is preliminary data.</text>
</comment>
<evidence type="ECO:0000313" key="2">
    <source>
        <dbReference type="Proteomes" id="UP000185210"/>
    </source>
</evidence>
<dbReference type="EMBL" id="FSHM01000004">
    <property type="protein sequence ID" value="SIB22549.1"/>
    <property type="molecule type" value="Genomic_DNA"/>
</dbReference>
<dbReference type="AlphaFoldDB" id="A0AB38D167"/>
<accession>A0AB38D167</accession>
<organism evidence="1 2">
    <name type="scientific">Mycobacteroides abscessus subsp. abscessus</name>
    <dbReference type="NCBI Taxonomy" id="1185650"/>
    <lineage>
        <taxon>Bacteria</taxon>
        <taxon>Bacillati</taxon>
        <taxon>Actinomycetota</taxon>
        <taxon>Actinomycetes</taxon>
        <taxon>Mycobacteriales</taxon>
        <taxon>Mycobacteriaceae</taxon>
        <taxon>Mycobacteroides</taxon>
        <taxon>Mycobacteroides abscessus</taxon>
    </lineage>
</organism>
<evidence type="ECO:0000313" key="1">
    <source>
        <dbReference type="EMBL" id="SIB22549.1"/>
    </source>
</evidence>
<name>A0AB38D167_9MYCO</name>
<reference evidence="1 2" key="1">
    <citation type="submission" date="2016-11" db="EMBL/GenBank/DDBJ databases">
        <authorList>
            <consortium name="Pathogen Informatics"/>
        </authorList>
    </citation>
    <scope>NUCLEOTIDE SEQUENCE [LARGE SCALE GENOMIC DNA]</scope>
    <source>
        <strain evidence="1 2">104</strain>
    </source>
</reference>